<accession>A0ABQ6FIB5</accession>
<dbReference type="InterPro" id="IPR012334">
    <property type="entry name" value="Pectin_lyas_fold"/>
</dbReference>
<protein>
    <submittedName>
        <fullName evidence="2">Coagulation factor 5/8 type</fullName>
    </submittedName>
</protein>
<proteinExistence type="predicted"/>
<dbReference type="InterPro" id="IPR059186">
    <property type="entry name" value="SACTE_4363"/>
</dbReference>
<evidence type="ECO:0000313" key="3">
    <source>
        <dbReference type="Proteomes" id="UP001344906"/>
    </source>
</evidence>
<dbReference type="CDD" id="cd23669">
    <property type="entry name" value="GH55_SacteLam55A-like"/>
    <property type="match status" value="1"/>
</dbReference>
<dbReference type="Gene3D" id="2.160.20.10">
    <property type="entry name" value="Single-stranded right-handed beta-helix, Pectin lyase-like"/>
    <property type="match status" value="1"/>
</dbReference>
<dbReference type="Proteomes" id="UP001344906">
    <property type="component" value="Unassembled WGS sequence"/>
</dbReference>
<evidence type="ECO:0000256" key="1">
    <source>
        <dbReference type="SAM" id="SignalP"/>
    </source>
</evidence>
<keyword evidence="1" id="KW-0732">Signal</keyword>
<name>A0ABQ6FIB5_9CHLR</name>
<organism evidence="2 3">
    <name type="scientific">Dictyobacter halimunensis</name>
    <dbReference type="NCBI Taxonomy" id="3026934"/>
    <lineage>
        <taxon>Bacteria</taxon>
        <taxon>Bacillati</taxon>
        <taxon>Chloroflexota</taxon>
        <taxon>Ktedonobacteria</taxon>
        <taxon>Ktedonobacterales</taxon>
        <taxon>Dictyobacteraceae</taxon>
        <taxon>Dictyobacter</taxon>
    </lineage>
</organism>
<reference evidence="2 3" key="1">
    <citation type="submission" date="2023-02" db="EMBL/GenBank/DDBJ databases">
        <title>Dictyobacter halimunensis sp. nov., a new member of the class Ktedonobacteria from forest soil in a geothermal area.</title>
        <authorList>
            <person name="Rachmania M.K."/>
            <person name="Ningsih F."/>
            <person name="Sakai Y."/>
            <person name="Yabe S."/>
            <person name="Yokota A."/>
            <person name="Sjamsuridzal W."/>
        </authorList>
    </citation>
    <scope>NUCLEOTIDE SEQUENCE [LARGE SCALE GENOMIC DNA]</scope>
    <source>
        <strain evidence="2 3">S3.2.2.5</strain>
    </source>
</reference>
<dbReference type="SUPFAM" id="SSF51126">
    <property type="entry name" value="Pectin lyase-like"/>
    <property type="match status" value="1"/>
</dbReference>
<dbReference type="InterPro" id="IPR011050">
    <property type="entry name" value="Pectin_lyase_fold/virulence"/>
</dbReference>
<gene>
    <name evidence="2" type="ORF">KDH_07250</name>
</gene>
<evidence type="ECO:0000313" key="2">
    <source>
        <dbReference type="EMBL" id="GLV53874.1"/>
    </source>
</evidence>
<dbReference type="EMBL" id="BSRI01000001">
    <property type="protein sequence ID" value="GLV53874.1"/>
    <property type="molecule type" value="Genomic_DNA"/>
</dbReference>
<feature type="chain" id="PRO_5046850710" evidence="1">
    <location>
        <begin position="23"/>
        <end position="603"/>
    </location>
</feature>
<feature type="signal peptide" evidence="1">
    <location>
        <begin position="1"/>
        <end position="22"/>
    </location>
</feature>
<comment type="caution">
    <text evidence="2">The sequence shown here is derived from an EMBL/GenBank/DDBJ whole genome shotgun (WGS) entry which is preliminary data.</text>
</comment>
<sequence>MCVMVSGGIAGALLTTSGTALAAQLVPPSQSDFGPNVYIFNPSMPQSEIQATVNAVASQQISNQFGTQRYALLFEPGTYGSSSNPLNFQVGYYTEVAGLGLSPNDVVINGSVDVRNQCFGANNCIALDNFWRSLSNLSINVTTPNAGCYSGEFWAVSQAAPMRRVHVKGSTTLMDYCSGPSYASGGFIADSQFDGNVVNGSQQQFFVRNSKLSGWSNGVWNQVFSGVIGAPVQCFPAQSSCGGPYTTLATSPVTREAPYLYMDANKLYNVFVPSVQRNSSGTSWASGTTPGSSISINKFFIAKPTDSVEKINDAVKSGRNLILTPGVYHLTQSIQVTRPDTIVLGLGFPTLIPDNGTAAMTVASAKGVSISGIIFDAGAKNSPVLLQVGDGHARSDHDASDPTALQDVFFRIGGAQPGKATTSLVVNSDNVILDDIWAWRADHGNGVGWNDNTADTGVIVNGDNVTAYGLFVEHYQKYEVIWNGNGGTDIFFQNEMPYDPPSQAAWMEAPGVDGWAAFKVGNQVTSFNGYGMGSYSFFNQGVDIYAAHAFEVPTTLPTGSLHDLFTIFLSTSGSGGILHVVNDAGGSSTKANPDTPVTVVSYP</sequence>
<keyword evidence="3" id="KW-1185">Reference proteome</keyword>